<dbReference type="InterPro" id="IPR036217">
    <property type="entry name" value="MethylDNA_cys_MeTrfase_DNAb"/>
</dbReference>
<name>A0A0V1PYZ8_9ASCO</name>
<gene>
    <name evidence="9" type="ORF">AC631_02773</name>
</gene>
<dbReference type="RefSeq" id="XP_015467581.1">
    <property type="nucleotide sequence ID" value="XM_015611603.1"/>
</dbReference>
<comment type="similarity">
    <text evidence="1">Belongs to the MGMT family.</text>
</comment>
<organism evidence="9 10">
    <name type="scientific">Debaryomyces fabryi</name>
    <dbReference type="NCBI Taxonomy" id="58627"/>
    <lineage>
        <taxon>Eukaryota</taxon>
        <taxon>Fungi</taxon>
        <taxon>Dikarya</taxon>
        <taxon>Ascomycota</taxon>
        <taxon>Saccharomycotina</taxon>
        <taxon>Pichiomycetes</taxon>
        <taxon>Debaryomycetaceae</taxon>
        <taxon>Debaryomyces</taxon>
    </lineage>
</organism>
<dbReference type="EC" id="2.1.1.63" evidence="2"/>
<evidence type="ECO:0000256" key="2">
    <source>
        <dbReference type="ARBA" id="ARBA00011918"/>
    </source>
</evidence>
<dbReference type="EMBL" id="LMYN01000052">
    <property type="protein sequence ID" value="KSA01479.1"/>
    <property type="molecule type" value="Genomic_DNA"/>
</dbReference>
<dbReference type="CDD" id="cd06445">
    <property type="entry name" value="ATase"/>
    <property type="match status" value="1"/>
</dbReference>
<reference evidence="9 10" key="1">
    <citation type="submission" date="2015-11" db="EMBL/GenBank/DDBJ databases">
        <title>The genome of Debaryomyces fabryi.</title>
        <authorList>
            <person name="Tafer H."/>
            <person name="Lopandic K."/>
        </authorList>
    </citation>
    <scope>NUCLEOTIDE SEQUENCE [LARGE SCALE GENOMIC DNA]</scope>
    <source>
        <strain evidence="9 10">CBS 789</strain>
    </source>
</reference>
<dbReference type="Gene3D" id="1.10.10.10">
    <property type="entry name" value="Winged helix-like DNA-binding domain superfamily/Winged helix DNA-binding domain"/>
    <property type="match status" value="1"/>
</dbReference>
<dbReference type="GO" id="GO:0032259">
    <property type="term" value="P:methylation"/>
    <property type="evidence" value="ECO:0007669"/>
    <property type="project" value="UniProtKB-KW"/>
</dbReference>
<dbReference type="Pfam" id="PF01035">
    <property type="entry name" value="DNA_binding_1"/>
    <property type="match status" value="1"/>
</dbReference>
<dbReference type="Proteomes" id="UP000054251">
    <property type="component" value="Unassembled WGS sequence"/>
</dbReference>
<evidence type="ECO:0000259" key="8">
    <source>
        <dbReference type="Pfam" id="PF01035"/>
    </source>
</evidence>
<dbReference type="SUPFAM" id="SSF46767">
    <property type="entry name" value="Methylated DNA-protein cysteine methyltransferase, C-terminal domain"/>
    <property type="match status" value="1"/>
</dbReference>
<keyword evidence="9" id="KW-0489">Methyltransferase</keyword>
<comment type="caution">
    <text evidence="9">The sequence shown here is derived from an EMBL/GenBank/DDBJ whole genome shotgun (WGS) entry which is preliminary data.</text>
</comment>
<evidence type="ECO:0000313" key="10">
    <source>
        <dbReference type="Proteomes" id="UP000054251"/>
    </source>
</evidence>
<proteinExistence type="inferred from homology"/>
<evidence type="ECO:0000256" key="1">
    <source>
        <dbReference type="ARBA" id="ARBA00008711"/>
    </source>
</evidence>
<dbReference type="InterPro" id="IPR014048">
    <property type="entry name" value="MethylDNA_cys_MeTrfase_DNA-bd"/>
</dbReference>
<keyword evidence="4" id="KW-0227">DNA damage</keyword>
<feature type="domain" description="Methylated-DNA-[protein]-cysteine S-methyltransferase DNA binding" evidence="8">
    <location>
        <begin position="101"/>
        <end position="178"/>
    </location>
</feature>
<dbReference type="OrthoDB" id="1907495at2759"/>
<accession>A0A0V1PYZ8</accession>
<dbReference type="GO" id="GO:0003908">
    <property type="term" value="F:methylated-DNA-[protein]-cysteine S-methyltransferase activity"/>
    <property type="evidence" value="ECO:0007669"/>
    <property type="project" value="UniProtKB-EC"/>
</dbReference>
<protein>
    <recommendedName>
        <fullName evidence="3">Methylated-DNA--protein-cysteine methyltransferase</fullName>
        <ecNumber evidence="2">2.1.1.63</ecNumber>
    </recommendedName>
    <alternativeName>
        <fullName evidence="5">6-O-methylguanine-DNA methyltransferase</fullName>
    </alternativeName>
    <alternativeName>
        <fullName evidence="7">DNA repair MTase</fullName>
    </alternativeName>
    <alternativeName>
        <fullName evidence="6">O-6-methylguanine-DNA-alkyltransferase</fullName>
    </alternativeName>
</protein>
<dbReference type="GeneID" id="26839782"/>
<dbReference type="NCBIfam" id="TIGR00589">
    <property type="entry name" value="ogt"/>
    <property type="match status" value="1"/>
</dbReference>
<dbReference type="PANTHER" id="PTHR10815:SF13">
    <property type="entry name" value="METHYLATED-DNA--PROTEIN-CYSTEINE METHYLTRANSFERASE"/>
    <property type="match status" value="1"/>
</dbReference>
<evidence type="ECO:0000256" key="6">
    <source>
        <dbReference type="ARBA" id="ARBA00031621"/>
    </source>
</evidence>
<keyword evidence="10" id="KW-1185">Reference proteome</keyword>
<keyword evidence="9" id="KW-0808">Transferase</keyword>
<evidence type="ECO:0000256" key="4">
    <source>
        <dbReference type="ARBA" id="ARBA00022763"/>
    </source>
</evidence>
<evidence type="ECO:0000256" key="5">
    <source>
        <dbReference type="ARBA" id="ARBA00030795"/>
    </source>
</evidence>
<evidence type="ECO:0000313" key="9">
    <source>
        <dbReference type="EMBL" id="KSA01479.1"/>
    </source>
</evidence>
<dbReference type="PANTHER" id="PTHR10815">
    <property type="entry name" value="METHYLATED-DNA--PROTEIN-CYSTEINE METHYLTRANSFERASE"/>
    <property type="match status" value="1"/>
</dbReference>
<evidence type="ECO:0000256" key="7">
    <source>
        <dbReference type="ARBA" id="ARBA00033095"/>
    </source>
</evidence>
<dbReference type="AlphaFoldDB" id="A0A0V1PYZ8"/>
<dbReference type="InterPro" id="IPR036388">
    <property type="entry name" value="WH-like_DNA-bd_sf"/>
</dbReference>
<sequence length="187" mass="21110">MKSKYLLYSIIDVSYTTVLIVTNTHGTLYYASLGANPEILIATMTKDFARLKNYILQPIVGKANSEVSETIEKFRLMTEDPRLINPMHKQIPYEFIFGTELQRKVWNQLMNTKALETVSYSQLASNLGKPKSTRVVGAACGANRIALFVPCHRAVTKLGQISGYRWGIPLKKRLLELELKPLTKESS</sequence>
<evidence type="ECO:0000256" key="3">
    <source>
        <dbReference type="ARBA" id="ARBA00015377"/>
    </source>
</evidence>
<dbReference type="GO" id="GO:0006281">
    <property type="term" value="P:DNA repair"/>
    <property type="evidence" value="ECO:0007669"/>
    <property type="project" value="InterPro"/>
</dbReference>